<evidence type="ECO:0000256" key="7">
    <source>
        <dbReference type="ARBA" id="ARBA00023018"/>
    </source>
</evidence>
<dbReference type="InterPro" id="IPR001828">
    <property type="entry name" value="ANF_lig-bd_rcpt"/>
</dbReference>
<organism evidence="20 21">
    <name type="scientific">Daphnia galeata</name>
    <dbReference type="NCBI Taxonomy" id="27404"/>
    <lineage>
        <taxon>Eukaryota</taxon>
        <taxon>Metazoa</taxon>
        <taxon>Ecdysozoa</taxon>
        <taxon>Arthropoda</taxon>
        <taxon>Crustacea</taxon>
        <taxon>Branchiopoda</taxon>
        <taxon>Diplostraca</taxon>
        <taxon>Cladocera</taxon>
        <taxon>Anomopoda</taxon>
        <taxon>Daphniidae</taxon>
        <taxon>Daphnia</taxon>
    </lineage>
</organism>
<dbReference type="FunFam" id="3.40.190.10:FF:000001">
    <property type="entry name" value="Glutamate receptor ionotropic, kainate 2"/>
    <property type="match status" value="1"/>
</dbReference>
<dbReference type="Pfam" id="PF10613">
    <property type="entry name" value="Lig_chan-Glu_bd"/>
    <property type="match status" value="2"/>
</dbReference>
<evidence type="ECO:0000256" key="9">
    <source>
        <dbReference type="ARBA" id="ARBA00023136"/>
    </source>
</evidence>
<keyword evidence="3" id="KW-1003">Cell membrane</keyword>
<keyword evidence="8" id="KW-0406">Ion transport</keyword>
<dbReference type="Gene3D" id="1.10.287.70">
    <property type="match status" value="2"/>
</dbReference>
<evidence type="ECO:0000256" key="12">
    <source>
        <dbReference type="ARBA" id="ARBA00023257"/>
    </source>
</evidence>
<feature type="domain" description="Ionotropic glutamate receptor L-glutamate and glycine-binding" evidence="19">
    <location>
        <begin position="471"/>
        <end position="539"/>
    </location>
</feature>
<evidence type="ECO:0000256" key="17">
    <source>
        <dbReference type="SAM" id="SignalP"/>
    </source>
</evidence>
<dbReference type="CDD" id="cd06380">
    <property type="entry name" value="PBP1_iGluR_AMPA"/>
    <property type="match status" value="1"/>
</dbReference>
<comment type="similarity">
    <text evidence="1">Belongs to the glutamate-gated ion channel (TC 1.A.10.1) family.</text>
</comment>
<evidence type="ECO:0000256" key="16">
    <source>
        <dbReference type="SAM" id="Phobius"/>
    </source>
</evidence>
<evidence type="ECO:0000256" key="3">
    <source>
        <dbReference type="ARBA" id="ARBA00022475"/>
    </source>
</evidence>
<keyword evidence="21" id="KW-1185">Reference proteome</keyword>
<evidence type="ECO:0000256" key="10">
    <source>
        <dbReference type="ARBA" id="ARBA00023170"/>
    </source>
</evidence>
<dbReference type="SUPFAM" id="SSF53822">
    <property type="entry name" value="Periplasmic binding protein-like I"/>
    <property type="match status" value="1"/>
</dbReference>
<dbReference type="InterPro" id="IPR019594">
    <property type="entry name" value="Glu/Gly-bd"/>
</dbReference>
<evidence type="ECO:0000256" key="14">
    <source>
        <dbReference type="ARBA" id="ARBA00023303"/>
    </source>
</evidence>
<evidence type="ECO:0000313" key="20">
    <source>
        <dbReference type="EMBL" id="CAH0110427.1"/>
    </source>
</evidence>
<keyword evidence="9 16" id="KW-0472">Membrane</keyword>
<evidence type="ECO:0000256" key="13">
    <source>
        <dbReference type="ARBA" id="ARBA00023286"/>
    </source>
</evidence>
<keyword evidence="2" id="KW-0813">Transport</keyword>
<evidence type="ECO:0000259" key="18">
    <source>
        <dbReference type="SMART" id="SM00079"/>
    </source>
</evidence>
<comment type="subcellular location">
    <subcellularLocation>
        <location evidence="15">Postsynaptic cell membrane</location>
        <topology evidence="15">Multi-pass membrane protein</topology>
    </subcellularLocation>
</comment>
<keyword evidence="5 17" id="KW-0732">Signal</keyword>
<dbReference type="Pfam" id="PF00060">
    <property type="entry name" value="Lig_chan"/>
    <property type="match status" value="2"/>
</dbReference>
<name>A0A8J2S4J1_9CRUS</name>
<dbReference type="FunFam" id="3.40.50.2300:FF:000186">
    <property type="entry name" value="Glutamate receptor 1"/>
    <property type="match status" value="1"/>
</dbReference>
<keyword evidence="14" id="KW-0407">Ion channel</keyword>
<evidence type="ECO:0008006" key="22">
    <source>
        <dbReference type="Google" id="ProtNLM"/>
    </source>
</evidence>
<feature type="chain" id="PRO_5035185405" description="Glutamate receptor 1" evidence="17">
    <location>
        <begin position="30"/>
        <end position="1076"/>
    </location>
</feature>
<dbReference type="SUPFAM" id="SSF53850">
    <property type="entry name" value="Periplasmic binding protein-like II"/>
    <property type="match status" value="2"/>
</dbReference>
<dbReference type="GO" id="GO:0007166">
    <property type="term" value="P:cell surface receptor signaling pathway"/>
    <property type="evidence" value="ECO:0007669"/>
    <property type="project" value="UniProtKB-ARBA"/>
</dbReference>
<feature type="transmembrane region" description="Helical" evidence="16">
    <location>
        <begin position="729"/>
        <end position="748"/>
    </location>
</feature>
<dbReference type="Gene3D" id="3.40.190.10">
    <property type="entry name" value="Periplasmic binding protein-like II"/>
    <property type="match status" value="3"/>
</dbReference>
<dbReference type="GO" id="GO:0022824">
    <property type="term" value="F:transmitter-gated monoatomic ion channel activity"/>
    <property type="evidence" value="ECO:0007669"/>
    <property type="project" value="UniProtKB-ARBA"/>
</dbReference>
<evidence type="ECO:0000256" key="6">
    <source>
        <dbReference type="ARBA" id="ARBA00022989"/>
    </source>
</evidence>
<feature type="transmembrane region" description="Helical" evidence="16">
    <location>
        <begin position="595"/>
        <end position="613"/>
    </location>
</feature>
<keyword evidence="10" id="KW-0675">Receptor</keyword>
<dbReference type="Gene3D" id="3.40.50.2300">
    <property type="match status" value="2"/>
</dbReference>
<dbReference type="GO" id="GO:0045211">
    <property type="term" value="C:postsynaptic membrane"/>
    <property type="evidence" value="ECO:0007669"/>
    <property type="project" value="UniProtKB-SubCell"/>
</dbReference>
<sequence>MASPSKKRLSPFFLLVTLLAILQRPRCGAQEVIPIGAIFEVGTDEMQAAFRHAVAQFNRMNESANGRRYELQAFVDIISTADTVKLSRLICTQLSRGIFAILGVVSADSFSTIHSYTNTYHMPFFSPWFPEKVPVPTSGLMDYALSLRPEYHQAILDVITYYGWKNIIYIYDSHDGLLRLQEIYQRIKPGSNNILIEMVRRVENSREAIQFLQTLESIDRYGRKFVVLDCSASLASEIIIQHVKDVHLGRRNYHYLLSGLVMDDRWDERVKEYGAINITGFRIIDTERPIVQQFFRTWEALDPAIYPGAGKPFIPAQAALVYDAVTLVADTFNRMLKKKPDTFRSYLQRNKGESLANASKALNCSRNAVWEQGDRIAKFARKQSDLEGLTGSLRFGEDGRRENFTLSVVEMTVNSDIVKVSLFSYWVCHSIGQWSEQTRFQTVPAKYVRLPATPEFEKNRTYIVTTYMEEPYMMMRKNEGGEELTGNDQFEGYCKDMMDLIAAKLGINYELRKVKDHRYGNENPNVTGGWDGIIGELVRRETDVALGAITITSARERVVDFSAPFMELGISIMIKKPMKQKPGFLSFMSPLATEVWAAVGAIFLAVSLVLFSVHRWSKSGWRSIRRSTSVKQYVNDFTLGNSLWFTLGSLLRAGNVTVPRYIPSSIQKCLLIIDVEADMAVAALTINSGRERVVDFSKPFMDLGISIMIKKPVKKFPGVFSFMDPLSKEVWMCMTFAYLGVSIVLFVVSRFGGAEWKIEDSHVAFVPVTETASAATDIDGQSTDNSSQMLTNHFSVKNSLWFALGAFMQQGSDISPRSISGRMVGAVWWFFTLILISSYTANLAAFLTVERMVTPINSAEDLARQTQVEYGTISSGTTLDFFKNSKFAVYSRMWEFMNSRKHVFVRTYDEGIRRVRQSKGKYALLIESPKNDYVNERYPCDTMKVGRNLDTKGFGVATPLGSPLREQLNLAVLSLKESDDLARLTNKWWYDRGECANADKQETTQNELSLSNVAGIFYILIGGLVLALAVAFFEFLYWSRVDAKKNKISLTEAMKAKARISITGEFSHLHHNSTVS</sequence>
<keyword evidence="11" id="KW-0325">Glycoprotein</keyword>
<keyword evidence="13" id="KW-1071">Ligand-gated ion channel</keyword>
<evidence type="ECO:0000256" key="8">
    <source>
        <dbReference type="ARBA" id="ARBA00023065"/>
    </source>
</evidence>
<dbReference type="InterPro" id="IPR015683">
    <property type="entry name" value="Ionotropic_Glu_rcpt"/>
</dbReference>
<keyword evidence="4 16" id="KW-0812">Transmembrane</keyword>
<dbReference type="Proteomes" id="UP000789390">
    <property type="component" value="Unassembled WGS sequence"/>
</dbReference>
<dbReference type="AlphaFoldDB" id="A0A8J2S4J1"/>
<dbReference type="Pfam" id="PF01094">
    <property type="entry name" value="ANF_receptor"/>
    <property type="match status" value="1"/>
</dbReference>
<feature type="signal peptide" evidence="17">
    <location>
        <begin position="1"/>
        <end position="29"/>
    </location>
</feature>
<evidence type="ECO:0000256" key="2">
    <source>
        <dbReference type="ARBA" id="ARBA00022448"/>
    </source>
</evidence>
<dbReference type="EMBL" id="CAKKLH010000303">
    <property type="protein sequence ID" value="CAH0110427.1"/>
    <property type="molecule type" value="Genomic_DNA"/>
</dbReference>
<reference evidence="20" key="1">
    <citation type="submission" date="2021-11" db="EMBL/GenBank/DDBJ databases">
        <authorList>
            <person name="Schell T."/>
        </authorList>
    </citation>
    <scope>NUCLEOTIDE SEQUENCE</scope>
    <source>
        <strain evidence="20">M5</strain>
    </source>
</reference>
<evidence type="ECO:0000256" key="5">
    <source>
        <dbReference type="ARBA" id="ARBA00022729"/>
    </source>
</evidence>
<evidence type="ECO:0000256" key="15">
    <source>
        <dbReference type="ARBA" id="ARBA00034104"/>
    </source>
</evidence>
<proteinExistence type="inferred from homology"/>
<dbReference type="SMART" id="SM00079">
    <property type="entry name" value="PBPe"/>
    <property type="match status" value="1"/>
</dbReference>
<dbReference type="FunFam" id="3.40.190.10:FF:000087">
    <property type="entry name" value="glutamate receptor 4 isoform X2"/>
    <property type="match status" value="1"/>
</dbReference>
<keyword evidence="6 16" id="KW-1133">Transmembrane helix</keyword>
<dbReference type="SUPFAM" id="SSF81324">
    <property type="entry name" value="Voltage-gated potassium channels"/>
    <property type="match status" value="1"/>
</dbReference>
<evidence type="ECO:0000313" key="21">
    <source>
        <dbReference type="Proteomes" id="UP000789390"/>
    </source>
</evidence>
<keyword evidence="7" id="KW-0770">Synapse</keyword>
<gene>
    <name evidence="20" type="ORF">DGAL_LOCUS13994</name>
</gene>
<feature type="domain" description="Ionotropic glutamate receptor C-terminal" evidence="18">
    <location>
        <begin position="461"/>
        <end position="991"/>
    </location>
</feature>
<dbReference type="SMART" id="SM00918">
    <property type="entry name" value="Lig_chan-Glu_bd"/>
    <property type="match status" value="1"/>
</dbReference>
<dbReference type="OrthoDB" id="5984008at2759"/>
<keyword evidence="12" id="KW-0628">Postsynaptic cell membrane</keyword>
<evidence type="ECO:0000256" key="11">
    <source>
        <dbReference type="ARBA" id="ARBA00023180"/>
    </source>
</evidence>
<dbReference type="PANTHER" id="PTHR18966">
    <property type="entry name" value="IONOTROPIC GLUTAMATE RECEPTOR"/>
    <property type="match status" value="1"/>
</dbReference>
<dbReference type="FunFam" id="1.10.287.70:FF:000067">
    <property type="entry name" value="glutamate receptor 2 isoform X1"/>
    <property type="match status" value="1"/>
</dbReference>
<dbReference type="InterPro" id="IPR028082">
    <property type="entry name" value="Peripla_BP_I"/>
</dbReference>
<accession>A0A8J2S4J1</accession>
<feature type="transmembrane region" description="Helical" evidence="16">
    <location>
        <begin position="633"/>
        <end position="651"/>
    </location>
</feature>
<feature type="transmembrane region" description="Helical" evidence="16">
    <location>
        <begin position="826"/>
        <end position="847"/>
    </location>
</feature>
<dbReference type="InterPro" id="IPR001320">
    <property type="entry name" value="Iontro_rcpt_C"/>
</dbReference>
<evidence type="ECO:0000256" key="1">
    <source>
        <dbReference type="ARBA" id="ARBA00008685"/>
    </source>
</evidence>
<evidence type="ECO:0000256" key="4">
    <source>
        <dbReference type="ARBA" id="ARBA00022692"/>
    </source>
</evidence>
<evidence type="ECO:0000259" key="19">
    <source>
        <dbReference type="SMART" id="SM00918"/>
    </source>
</evidence>
<comment type="caution">
    <text evidence="20">The sequence shown here is derived from an EMBL/GenBank/DDBJ whole genome shotgun (WGS) entry which is preliminary data.</text>
</comment>
<feature type="transmembrane region" description="Helical" evidence="16">
    <location>
        <begin position="1015"/>
        <end position="1038"/>
    </location>
</feature>
<protein>
    <recommendedName>
        <fullName evidence="22">Glutamate receptor 1</fullName>
    </recommendedName>
</protein>